<sequence>MIPKRIRSVLSWAPVFVAVCDFGSIRKVSGYSMQPTLNGDLGNGADFVALEKLSGRFGWRDPERGDVFTLRHPRDPKKIIVKRLIAIQGDIVQGVDSAEAHRIPEGHGWFEGDNLRKSSDSNSFGPVSLGLVEGRVLAIVWPWHRATGLGNEENPAYEDRIIYRCRKNSKASKG</sequence>
<evidence type="ECO:0000256" key="2">
    <source>
        <dbReference type="ARBA" id="ARBA00007066"/>
    </source>
</evidence>
<proteinExistence type="inferred from homology"/>
<dbReference type="EMBL" id="JAMWBK010000001">
    <property type="protein sequence ID" value="KAJ8908837.1"/>
    <property type="molecule type" value="Genomic_DNA"/>
</dbReference>
<evidence type="ECO:0000256" key="3">
    <source>
        <dbReference type="ARBA" id="ARBA00013650"/>
    </source>
</evidence>
<evidence type="ECO:0000256" key="7">
    <source>
        <dbReference type="ARBA" id="ARBA00022801"/>
    </source>
</evidence>
<dbReference type="Proteomes" id="UP001157974">
    <property type="component" value="Unassembled WGS sequence"/>
</dbReference>
<keyword evidence="4" id="KW-0645">Protease</keyword>
<dbReference type="InterPro" id="IPR036286">
    <property type="entry name" value="LexA/Signal_pep-like_sf"/>
</dbReference>
<evidence type="ECO:0000256" key="5">
    <source>
        <dbReference type="ARBA" id="ARBA00022692"/>
    </source>
</evidence>
<comment type="caution">
    <text evidence="13">The sequence shown here is derived from an EMBL/GenBank/DDBJ whole genome shotgun (WGS) entry which is preliminary data.</text>
</comment>
<dbReference type="GO" id="GO:0006627">
    <property type="term" value="P:protein processing involved in protein targeting to mitochondrion"/>
    <property type="evidence" value="ECO:0007669"/>
    <property type="project" value="InterPro"/>
</dbReference>
<evidence type="ECO:0000313" key="13">
    <source>
        <dbReference type="EMBL" id="KAJ8908837.1"/>
    </source>
</evidence>
<evidence type="ECO:0000256" key="10">
    <source>
        <dbReference type="ARBA" id="ARBA00023136"/>
    </source>
</evidence>
<dbReference type="GO" id="GO:0004252">
    <property type="term" value="F:serine-type endopeptidase activity"/>
    <property type="evidence" value="ECO:0007669"/>
    <property type="project" value="InterPro"/>
</dbReference>
<dbReference type="InterPro" id="IPR037730">
    <property type="entry name" value="IMP2"/>
</dbReference>
<comment type="similarity">
    <text evidence="2">Belongs to the peptidase S26 family. IMP2 subfamily.</text>
</comment>
<evidence type="ECO:0000256" key="9">
    <source>
        <dbReference type="ARBA" id="ARBA00023128"/>
    </source>
</evidence>
<evidence type="ECO:0000259" key="12">
    <source>
        <dbReference type="Pfam" id="PF10502"/>
    </source>
</evidence>
<dbReference type="PANTHER" id="PTHR46041">
    <property type="entry name" value="MITOCHONDRIAL INNER MEMBRANE PROTEASE SUBUNIT 2"/>
    <property type="match status" value="1"/>
</dbReference>
<dbReference type="CDD" id="cd06530">
    <property type="entry name" value="S26_SPase_I"/>
    <property type="match status" value="1"/>
</dbReference>
<dbReference type="PRINTS" id="PR00727">
    <property type="entry name" value="LEADERPTASE"/>
</dbReference>
<feature type="active site" evidence="11">
    <location>
        <position position="32"/>
    </location>
</feature>
<dbReference type="SUPFAM" id="SSF51306">
    <property type="entry name" value="LexA/Signal peptidase"/>
    <property type="match status" value="1"/>
</dbReference>
<name>A0AAV8V4D1_9RHOD</name>
<evidence type="ECO:0000256" key="6">
    <source>
        <dbReference type="ARBA" id="ARBA00022792"/>
    </source>
</evidence>
<dbReference type="GO" id="GO:0042720">
    <property type="term" value="C:mitochondrial inner membrane peptidase complex"/>
    <property type="evidence" value="ECO:0007669"/>
    <property type="project" value="InterPro"/>
</dbReference>
<keyword evidence="14" id="KW-1185">Reference proteome</keyword>
<keyword evidence="9" id="KW-0496">Mitochondrion</keyword>
<dbReference type="Pfam" id="PF10502">
    <property type="entry name" value="Peptidase_S26"/>
    <property type="match status" value="2"/>
</dbReference>
<evidence type="ECO:0000256" key="1">
    <source>
        <dbReference type="ARBA" id="ARBA00004434"/>
    </source>
</evidence>
<evidence type="ECO:0000313" key="14">
    <source>
        <dbReference type="Proteomes" id="UP001157974"/>
    </source>
</evidence>
<gene>
    <name evidence="13" type="ORF">NDN08_005541</name>
</gene>
<keyword evidence="10" id="KW-0472">Membrane</keyword>
<evidence type="ECO:0000256" key="4">
    <source>
        <dbReference type="ARBA" id="ARBA00022670"/>
    </source>
</evidence>
<evidence type="ECO:0000256" key="8">
    <source>
        <dbReference type="ARBA" id="ARBA00022989"/>
    </source>
</evidence>
<accession>A0AAV8V4D1</accession>
<dbReference type="Gene3D" id="2.10.109.10">
    <property type="entry name" value="Umud Fragment, subunit A"/>
    <property type="match status" value="1"/>
</dbReference>
<dbReference type="InterPro" id="IPR019533">
    <property type="entry name" value="Peptidase_S26"/>
</dbReference>
<keyword evidence="6" id="KW-0999">Mitochondrion inner membrane</keyword>
<reference evidence="13 14" key="1">
    <citation type="journal article" date="2023" name="Nat. Commun.">
        <title>Origin of minicircular mitochondrial genomes in red algae.</title>
        <authorList>
            <person name="Lee Y."/>
            <person name="Cho C.H."/>
            <person name="Lee Y.M."/>
            <person name="Park S.I."/>
            <person name="Yang J.H."/>
            <person name="West J.A."/>
            <person name="Bhattacharya D."/>
            <person name="Yoon H.S."/>
        </authorList>
    </citation>
    <scope>NUCLEOTIDE SEQUENCE [LARGE SCALE GENOMIC DNA]</scope>
    <source>
        <strain evidence="13 14">CCMP1338</strain>
        <tissue evidence="13">Whole cell</tissue>
    </source>
</reference>
<feature type="active site" evidence="11">
    <location>
        <position position="82"/>
    </location>
</feature>
<comment type="subcellular location">
    <subcellularLocation>
        <location evidence="1">Mitochondrion inner membrane</location>
        <topology evidence="1">Single-pass membrane protein</topology>
    </subcellularLocation>
</comment>
<dbReference type="InterPro" id="IPR000223">
    <property type="entry name" value="Pept_S26A_signal_pept_1"/>
</dbReference>
<dbReference type="AlphaFoldDB" id="A0AAV8V4D1"/>
<dbReference type="PANTHER" id="PTHR46041:SF2">
    <property type="entry name" value="MITOCHONDRIAL INNER MEMBRANE PROTEASE SUBUNIT 2"/>
    <property type="match status" value="1"/>
</dbReference>
<keyword evidence="8" id="KW-1133">Transmembrane helix</keyword>
<organism evidence="13 14">
    <name type="scientific">Rhodosorus marinus</name>
    <dbReference type="NCBI Taxonomy" id="101924"/>
    <lineage>
        <taxon>Eukaryota</taxon>
        <taxon>Rhodophyta</taxon>
        <taxon>Stylonematophyceae</taxon>
        <taxon>Stylonematales</taxon>
        <taxon>Stylonemataceae</taxon>
        <taxon>Rhodosorus</taxon>
    </lineage>
</organism>
<feature type="domain" description="Peptidase S26" evidence="12">
    <location>
        <begin position="100"/>
        <end position="141"/>
    </location>
</feature>
<evidence type="ECO:0000256" key="11">
    <source>
        <dbReference type="PIRSR" id="PIRSR600223-1"/>
    </source>
</evidence>
<keyword evidence="7" id="KW-0378">Hydrolase</keyword>
<keyword evidence="5" id="KW-0812">Transmembrane</keyword>
<dbReference type="GO" id="GO:0006465">
    <property type="term" value="P:signal peptide processing"/>
    <property type="evidence" value="ECO:0007669"/>
    <property type="project" value="InterPro"/>
</dbReference>
<protein>
    <recommendedName>
        <fullName evidence="3">Mitochondrial inner membrane protease subunit 2</fullName>
    </recommendedName>
</protein>
<feature type="domain" description="Peptidase S26" evidence="12">
    <location>
        <begin position="17"/>
        <end position="93"/>
    </location>
</feature>